<comment type="subcellular location">
    <subcellularLocation>
        <location evidence="1 9">Cell membrane</location>
        <topology evidence="1 9">Multi-pass membrane protein</topology>
    </subcellularLocation>
</comment>
<dbReference type="RefSeq" id="WP_184048468.1">
    <property type="nucleotide sequence ID" value="NZ_JACIGK010000044.1"/>
</dbReference>
<feature type="transmembrane region" description="Helical" evidence="9">
    <location>
        <begin position="7"/>
        <end position="29"/>
    </location>
</feature>
<keyword evidence="2 9" id="KW-0813">Transport</keyword>
<dbReference type="PANTHER" id="PTHR43386">
    <property type="entry name" value="OLIGOPEPTIDE TRANSPORT SYSTEM PERMEASE PROTEIN APPC"/>
    <property type="match status" value="1"/>
</dbReference>
<dbReference type="GO" id="GO:0055085">
    <property type="term" value="P:transmembrane transport"/>
    <property type="evidence" value="ECO:0007669"/>
    <property type="project" value="InterPro"/>
</dbReference>
<dbReference type="CDD" id="cd06261">
    <property type="entry name" value="TM_PBP2"/>
    <property type="match status" value="1"/>
</dbReference>
<sequence length="276" mass="28635">METRSRGLAVAGAGLIIAAMIAGMVWGLAAPLPDVPMTATPLLPPGPDHWLGTNQLGQDNLLRALAATPGTLALGLAASLIALVLSTVYGFLAVTAPPILGRVMMRAVDVLLALPSLVVAMLVASYLRPGPGVLVLLMAGLGWPPDVRVVAALARREVARDSTRYARAFGGGQIYVMTRHVVPRMVPVLVALTVQGTRQTIAHASALAFVGLTDPSFPTWGGMLAEALPLLYTPNAVWQIAAPALALCGTILVLGLAGTRLETWAHRSLGGSDDRG</sequence>
<feature type="domain" description="ABC transmembrane type-1" evidence="10">
    <location>
        <begin position="68"/>
        <end position="258"/>
    </location>
</feature>
<keyword evidence="12" id="KW-1185">Reference proteome</keyword>
<evidence type="ECO:0000256" key="8">
    <source>
        <dbReference type="ARBA" id="ARBA00023136"/>
    </source>
</evidence>
<keyword evidence="5" id="KW-0571">Peptide transport</keyword>
<comment type="caution">
    <text evidence="11">The sequence shown here is derived from an EMBL/GenBank/DDBJ whole genome shotgun (WGS) entry which is preliminary data.</text>
</comment>
<dbReference type="Proteomes" id="UP000554286">
    <property type="component" value="Unassembled WGS sequence"/>
</dbReference>
<evidence type="ECO:0000256" key="3">
    <source>
        <dbReference type="ARBA" id="ARBA00022475"/>
    </source>
</evidence>
<evidence type="ECO:0000256" key="4">
    <source>
        <dbReference type="ARBA" id="ARBA00022692"/>
    </source>
</evidence>
<dbReference type="GO" id="GO:0005886">
    <property type="term" value="C:plasma membrane"/>
    <property type="evidence" value="ECO:0007669"/>
    <property type="project" value="UniProtKB-SubCell"/>
</dbReference>
<evidence type="ECO:0000256" key="5">
    <source>
        <dbReference type="ARBA" id="ARBA00022856"/>
    </source>
</evidence>
<dbReference type="GO" id="GO:0015833">
    <property type="term" value="P:peptide transport"/>
    <property type="evidence" value="ECO:0007669"/>
    <property type="project" value="UniProtKB-KW"/>
</dbReference>
<feature type="transmembrane region" description="Helical" evidence="9">
    <location>
        <begin position="236"/>
        <end position="257"/>
    </location>
</feature>
<keyword evidence="8 9" id="KW-0472">Membrane</keyword>
<dbReference type="PANTHER" id="PTHR43386:SF1">
    <property type="entry name" value="D,D-DIPEPTIDE TRANSPORT SYSTEM PERMEASE PROTEIN DDPC-RELATED"/>
    <property type="match status" value="1"/>
</dbReference>
<evidence type="ECO:0000313" key="12">
    <source>
        <dbReference type="Proteomes" id="UP000554286"/>
    </source>
</evidence>
<dbReference type="Gene3D" id="1.10.3720.10">
    <property type="entry name" value="MetI-like"/>
    <property type="match status" value="1"/>
</dbReference>
<evidence type="ECO:0000256" key="9">
    <source>
        <dbReference type="RuleBase" id="RU363032"/>
    </source>
</evidence>
<feature type="transmembrane region" description="Helical" evidence="9">
    <location>
        <begin position="72"/>
        <end position="95"/>
    </location>
</feature>
<dbReference type="InterPro" id="IPR035906">
    <property type="entry name" value="MetI-like_sf"/>
</dbReference>
<name>A0A7W6RGI2_9PROT</name>
<comment type="similarity">
    <text evidence="9">Belongs to the binding-protein-dependent transport system permease family.</text>
</comment>
<evidence type="ECO:0000256" key="6">
    <source>
        <dbReference type="ARBA" id="ARBA00022927"/>
    </source>
</evidence>
<protein>
    <submittedName>
        <fullName evidence="11">Peptide/nickel transport system permease protein</fullName>
    </submittedName>
</protein>
<evidence type="ECO:0000259" key="10">
    <source>
        <dbReference type="PROSITE" id="PS50928"/>
    </source>
</evidence>
<evidence type="ECO:0000256" key="7">
    <source>
        <dbReference type="ARBA" id="ARBA00022989"/>
    </source>
</evidence>
<dbReference type="AlphaFoldDB" id="A0A7W6RGI2"/>
<dbReference type="EMBL" id="JACIGK010000044">
    <property type="protein sequence ID" value="MBB4268027.1"/>
    <property type="molecule type" value="Genomic_DNA"/>
</dbReference>
<dbReference type="GO" id="GO:0015031">
    <property type="term" value="P:protein transport"/>
    <property type="evidence" value="ECO:0007669"/>
    <property type="project" value="UniProtKB-KW"/>
</dbReference>
<proteinExistence type="inferred from homology"/>
<evidence type="ECO:0000256" key="2">
    <source>
        <dbReference type="ARBA" id="ARBA00022448"/>
    </source>
</evidence>
<evidence type="ECO:0000313" key="11">
    <source>
        <dbReference type="EMBL" id="MBB4268027.1"/>
    </source>
</evidence>
<dbReference type="PROSITE" id="PS50928">
    <property type="entry name" value="ABC_TM1"/>
    <property type="match status" value="1"/>
</dbReference>
<gene>
    <name evidence="11" type="ORF">GGD89_003681</name>
</gene>
<dbReference type="InterPro" id="IPR050366">
    <property type="entry name" value="BP-dependent_transpt_permease"/>
</dbReference>
<keyword evidence="7 9" id="KW-1133">Transmembrane helix</keyword>
<dbReference type="Pfam" id="PF00528">
    <property type="entry name" value="BPD_transp_1"/>
    <property type="match status" value="1"/>
</dbReference>
<accession>A0A7W6RGI2</accession>
<dbReference type="SUPFAM" id="SSF161098">
    <property type="entry name" value="MetI-like"/>
    <property type="match status" value="1"/>
</dbReference>
<keyword evidence="6" id="KW-0653">Protein transport</keyword>
<organism evidence="11 12">
    <name type="scientific">Roseospira visakhapatnamensis</name>
    <dbReference type="NCBI Taxonomy" id="390880"/>
    <lineage>
        <taxon>Bacteria</taxon>
        <taxon>Pseudomonadati</taxon>
        <taxon>Pseudomonadota</taxon>
        <taxon>Alphaproteobacteria</taxon>
        <taxon>Rhodospirillales</taxon>
        <taxon>Rhodospirillaceae</taxon>
        <taxon>Roseospira</taxon>
    </lineage>
</organism>
<keyword evidence="3" id="KW-1003">Cell membrane</keyword>
<reference evidence="11 12" key="1">
    <citation type="submission" date="2020-08" db="EMBL/GenBank/DDBJ databases">
        <title>Genome sequencing of Purple Non-Sulfur Bacteria from various extreme environments.</title>
        <authorList>
            <person name="Mayer M."/>
        </authorList>
    </citation>
    <scope>NUCLEOTIDE SEQUENCE [LARGE SCALE GENOMIC DNA]</scope>
    <source>
        <strain evidence="11 12">JA131</strain>
    </source>
</reference>
<dbReference type="InterPro" id="IPR000515">
    <property type="entry name" value="MetI-like"/>
</dbReference>
<feature type="transmembrane region" description="Helical" evidence="9">
    <location>
        <begin position="107"/>
        <end position="127"/>
    </location>
</feature>
<keyword evidence="4 9" id="KW-0812">Transmembrane</keyword>
<evidence type="ECO:0000256" key="1">
    <source>
        <dbReference type="ARBA" id="ARBA00004651"/>
    </source>
</evidence>